<dbReference type="RefSeq" id="WP_281834276.1">
    <property type="nucleotide sequence ID" value="NZ_BSDY01000004.1"/>
</dbReference>
<dbReference type="AlphaFoldDB" id="A0A9W6GLA2"/>
<sequence>MSNYNWIEIGEKIQNLFAEDTIDFNEESTYCLMRRYNPELPFSFERYIRLYKEDKGLKFVERREILGNVFMDLDVEKRLEMINFILYYFHKRKINRRRVNELEDYLDLNR</sequence>
<dbReference type="EMBL" id="BSDY01000004">
    <property type="protein sequence ID" value="GLI55662.1"/>
    <property type="molecule type" value="Genomic_DNA"/>
</dbReference>
<name>A0A9W6GLA2_9FUSO</name>
<proteinExistence type="predicted"/>
<gene>
    <name evidence="1" type="ORF">PM10SUCC1_11760</name>
</gene>
<organism evidence="1 2">
    <name type="scientific">Propionigenium maris DSM 9537</name>
    <dbReference type="NCBI Taxonomy" id="1123000"/>
    <lineage>
        <taxon>Bacteria</taxon>
        <taxon>Fusobacteriati</taxon>
        <taxon>Fusobacteriota</taxon>
        <taxon>Fusobacteriia</taxon>
        <taxon>Fusobacteriales</taxon>
        <taxon>Fusobacteriaceae</taxon>
        <taxon>Propionigenium</taxon>
    </lineage>
</organism>
<evidence type="ECO:0000313" key="2">
    <source>
        <dbReference type="Proteomes" id="UP001144471"/>
    </source>
</evidence>
<keyword evidence="2" id="KW-1185">Reference proteome</keyword>
<reference evidence="1" key="1">
    <citation type="submission" date="2022-12" db="EMBL/GenBank/DDBJ databases">
        <title>Reference genome sequencing for broad-spectrum identification of bacterial and archaeal isolates by mass spectrometry.</title>
        <authorList>
            <person name="Sekiguchi Y."/>
            <person name="Tourlousse D.M."/>
        </authorList>
    </citation>
    <scope>NUCLEOTIDE SEQUENCE</scope>
    <source>
        <strain evidence="1">10succ1</strain>
    </source>
</reference>
<evidence type="ECO:0000313" key="1">
    <source>
        <dbReference type="EMBL" id="GLI55662.1"/>
    </source>
</evidence>
<comment type="caution">
    <text evidence="1">The sequence shown here is derived from an EMBL/GenBank/DDBJ whole genome shotgun (WGS) entry which is preliminary data.</text>
</comment>
<accession>A0A9W6GLA2</accession>
<protein>
    <submittedName>
        <fullName evidence="1">Uncharacterized protein</fullName>
    </submittedName>
</protein>
<dbReference type="Proteomes" id="UP001144471">
    <property type="component" value="Unassembled WGS sequence"/>
</dbReference>